<gene>
    <name evidence="3" type="ORF">CBOVIS_LOCUS8539</name>
</gene>
<feature type="domain" description="Abnormal cell migration protein 18-like fibronectin type I" evidence="2">
    <location>
        <begin position="49"/>
        <end position="111"/>
    </location>
</feature>
<dbReference type="Proteomes" id="UP000494206">
    <property type="component" value="Unassembled WGS sequence"/>
</dbReference>
<dbReference type="InterPro" id="IPR055119">
    <property type="entry name" value="Mig18_Fn1"/>
</dbReference>
<evidence type="ECO:0000259" key="2">
    <source>
        <dbReference type="Pfam" id="PF23003"/>
    </source>
</evidence>
<evidence type="ECO:0000256" key="1">
    <source>
        <dbReference type="SAM" id="SignalP"/>
    </source>
</evidence>
<keyword evidence="1" id="KW-0732">Signal</keyword>
<protein>
    <recommendedName>
        <fullName evidence="2">Abnormal cell migration protein 18-like fibronectin type I domain-containing protein</fullName>
    </recommendedName>
</protein>
<dbReference type="EMBL" id="CADEPM010000005">
    <property type="protein sequence ID" value="CAB3406465.1"/>
    <property type="molecule type" value="Genomic_DNA"/>
</dbReference>
<reference evidence="3 4" key="1">
    <citation type="submission" date="2020-04" db="EMBL/GenBank/DDBJ databases">
        <authorList>
            <person name="Laetsch R D."/>
            <person name="Stevens L."/>
            <person name="Kumar S."/>
            <person name="Blaxter L. M."/>
        </authorList>
    </citation>
    <scope>NUCLEOTIDE SEQUENCE [LARGE SCALE GENOMIC DNA]</scope>
</reference>
<dbReference type="AlphaFoldDB" id="A0A8S1F102"/>
<comment type="caution">
    <text evidence="3">The sequence shown here is derived from an EMBL/GenBank/DDBJ whole genome shotgun (WGS) entry which is preliminary data.</text>
</comment>
<feature type="chain" id="PRO_5035881389" description="Abnormal cell migration protein 18-like fibronectin type I domain-containing protein" evidence="1">
    <location>
        <begin position="18"/>
        <end position="303"/>
    </location>
</feature>
<feature type="signal peptide" evidence="1">
    <location>
        <begin position="1"/>
        <end position="17"/>
    </location>
</feature>
<proteinExistence type="predicted"/>
<dbReference type="PANTHER" id="PTHR37978:SF5">
    <property type="entry name" value="SECRETED PROTEIN"/>
    <property type="match status" value="1"/>
</dbReference>
<dbReference type="Pfam" id="PF23003">
    <property type="entry name" value="Fn1_2"/>
    <property type="match status" value="1"/>
</dbReference>
<dbReference type="PANTHER" id="PTHR37978">
    <property type="entry name" value="PROTEIN CBG22381-RELATED"/>
    <property type="match status" value="1"/>
</dbReference>
<accession>A0A8S1F102</accession>
<dbReference type="OrthoDB" id="5846929at2759"/>
<evidence type="ECO:0000313" key="4">
    <source>
        <dbReference type="Proteomes" id="UP000494206"/>
    </source>
</evidence>
<organism evidence="3 4">
    <name type="scientific">Caenorhabditis bovis</name>
    <dbReference type="NCBI Taxonomy" id="2654633"/>
    <lineage>
        <taxon>Eukaryota</taxon>
        <taxon>Metazoa</taxon>
        <taxon>Ecdysozoa</taxon>
        <taxon>Nematoda</taxon>
        <taxon>Chromadorea</taxon>
        <taxon>Rhabditida</taxon>
        <taxon>Rhabditina</taxon>
        <taxon>Rhabditomorpha</taxon>
        <taxon>Rhabditoidea</taxon>
        <taxon>Rhabditidae</taxon>
        <taxon>Peloderinae</taxon>
        <taxon>Caenorhabditis</taxon>
    </lineage>
</organism>
<evidence type="ECO:0000313" key="3">
    <source>
        <dbReference type="EMBL" id="CAB3406465.1"/>
    </source>
</evidence>
<name>A0A8S1F102_9PELO</name>
<keyword evidence="4" id="KW-1185">Reference proteome</keyword>
<sequence length="303" mass="33041">MISLIPLLCLLSPIVAGLDANKSLHSILHEMRLNNSASVLSALEAMPKECTKNGKKYNAGDEFEVGHLRYKCRDYGVYSMEGCIANGTKRMNPGESFVENHIKYQCMKHGSSIFYRETTCGILGQPECDNVPLPTGFQKALEHEKENPPMVGSTRINGVELPKGWKLIGEGSKPIPSTNASVITQILMFQPTRAKRDGFSTNGVGRVIAVEDMSRGDASRNAPDVKKSGARPLRIGTDHDVDLIDLDSRRDTRLKNASKFKAGSVRGQKSSVDWNGRKVMVNGKTIGVGPGTFTFGNRPTSSS</sequence>